<dbReference type="OrthoDB" id="4802432at2759"/>
<accession>A0A319EU26</accession>
<evidence type="ECO:0000313" key="2">
    <source>
        <dbReference type="Proteomes" id="UP000248423"/>
    </source>
</evidence>
<proteinExistence type="predicted"/>
<gene>
    <name evidence="1" type="ORF">BO78DRAFT_466690</name>
</gene>
<dbReference type="VEuPathDB" id="FungiDB:BO78DRAFT_466690"/>
<name>A0A319EU26_ASPSB</name>
<evidence type="ECO:0000313" key="1">
    <source>
        <dbReference type="EMBL" id="PYI11038.1"/>
    </source>
</evidence>
<keyword evidence="2" id="KW-1185">Reference proteome</keyword>
<protein>
    <submittedName>
        <fullName evidence="1">Uncharacterized protein</fullName>
    </submittedName>
</protein>
<sequence>MAQTLPLELLTEIGIYLSQEGIALAPYTTVCRRWQAAFERFIYSRRFFITSDNVPLGVQPFNSVEGFAKLTSGANITRRAWIRDIHYYIIVPYDLPDWTSRKHKGYRLDNPVREANDKAFKCAIIQLFQVLSTWDRTYRISLQLGLRARQPGEEPYTSYMSDAWEYTWDFRNGRTKATKPYRACFPDDDASMLPDVPCIDTLSFLHGCEAGAGNRDHQIWAKAIFQIAQHCPTIVELHVDLDYLTRPDQLEYIQARRQAVSDGLTMIPRSFKVFDFINQLEEPWKDTMPALNVLSSETDDLALTIRDLSLGLRVLKLKNTALSLDFLCPVDDYGQLTMLSLHWAHLETIELHSVPPWLPSGKWLLRPSPKDETRIAAIDDWEYEICHSEEGCVSRPVMDIAQFHRLFISMGHATRRMPQLVSIFFQLDSEINLIFDFKKGAEGATATWSSRVDYRPDKRVATAWQFHEDNLEPDCFGEGYTVQFNYWPPDELRS</sequence>
<reference evidence="1 2" key="1">
    <citation type="submission" date="2018-02" db="EMBL/GenBank/DDBJ databases">
        <title>The genomes of Aspergillus section Nigri reveals drivers in fungal speciation.</title>
        <authorList>
            <consortium name="DOE Joint Genome Institute"/>
            <person name="Vesth T.C."/>
            <person name="Nybo J."/>
            <person name="Theobald S."/>
            <person name="Brandl J."/>
            <person name="Frisvad J.C."/>
            <person name="Nielsen K.F."/>
            <person name="Lyhne E.K."/>
            <person name="Kogle M.E."/>
            <person name="Kuo A."/>
            <person name="Riley R."/>
            <person name="Clum A."/>
            <person name="Nolan M."/>
            <person name="Lipzen A."/>
            <person name="Salamov A."/>
            <person name="Henrissat B."/>
            <person name="Wiebenga A."/>
            <person name="De vries R.P."/>
            <person name="Grigoriev I.V."/>
            <person name="Mortensen U.H."/>
            <person name="Andersen M.R."/>
            <person name="Baker S.E."/>
        </authorList>
    </citation>
    <scope>NUCLEOTIDE SEQUENCE [LARGE SCALE GENOMIC DNA]</scope>
    <source>
        <strain evidence="1 2">CBS 121057</strain>
    </source>
</reference>
<dbReference type="EMBL" id="KZ826319">
    <property type="protein sequence ID" value="PYI11038.1"/>
    <property type="molecule type" value="Genomic_DNA"/>
</dbReference>
<dbReference type="Proteomes" id="UP000248423">
    <property type="component" value="Unassembled WGS sequence"/>
</dbReference>
<dbReference type="STRING" id="1448318.A0A319EU26"/>
<dbReference type="AlphaFoldDB" id="A0A319EU26"/>
<organism evidence="1 2">
    <name type="scientific">Aspergillus sclerotiicarbonarius (strain CBS 121057 / IBT 28362)</name>
    <dbReference type="NCBI Taxonomy" id="1448318"/>
    <lineage>
        <taxon>Eukaryota</taxon>
        <taxon>Fungi</taxon>
        <taxon>Dikarya</taxon>
        <taxon>Ascomycota</taxon>
        <taxon>Pezizomycotina</taxon>
        <taxon>Eurotiomycetes</taxon>
        <taxon>Eurotiomycetidae</taxon>
        <taxon>Eurotiales</taxon>
        <taxon>Aspergillaceae</taxon>
        <taxon>Aspergillus</taxon>
        <taxon>Aspergillus subgen. Circumdati</taxon>
    </lineage>
</organism>